<dbReference type="Proteomes" id="UP001055868">
    <property type="component" value="Chromosome"/>
</dbReference>
<evidence type="ECO:0000313" key="9">
    <source>
        <dbReference type="EMBL" id="UQN28426.1"/>
    </source>
</evidence>
<keyword evidence="10" id="KW-1185">Reference proteome</keyword>
<evidence type="ECO:0000256" key="7">
    <source>
        <dbReference type="SAM" id="MobiDB-lite"/>
    </source>
</evidence>
<dbReference type="SUPFAM" id="SSF46894">
    <property type="entry name" value="C-terminal effector domain of the bipartite response regulators"/>
    <property type="match status" value="1"/>
</dbReference>
<dbReference type="Gene3D" id="1.10.10.10">
    <property type="entry name" value="Winged helix-like DNA-binding domain superfamily/Winged helix DNA-binding domain"/>
    <property type="match status" value="1"/>
</dbReference>
<organism evidence="9 10">
    <name type="scientific">Brachybacterium kimchii</name>
    <dbReference type="NCBI Taxonomy" id="2942909"/>
    <lineage>
        <taxon>Bacteria</taxon>
        <taxon>Bacillati</taxon>
        <taxon>Actinomycetota</taxon>
        <taxon>Actinomycetes</taxon>
        <taxon>Micrococcales</taxon>
        <taxon>Dermabacteraceae</taxon>
        <taxon>Brachybacterium</taxon>
    </lineage>
</organism>
<feature type="DNA-binding region" description="OmpR/PhoB-type" evidence="6">
    <location>
        <begin position="192"/>
        <end position="290"/>
    </location>
</feature>
<evidence type="ECO:0000256" key="4">
    <source>
        <dbReference type="ARBA" id="ARBA00023125"/>
    </source>
</evidence>
<evidence type="ECO:0000256" key="3">
    <source>
        <dbReference type="ARBA" id="ARBA00023015"/>
    </source>
</evidence>
<feature type="compositionally biased region" description="Polar residues" evidence="7">
    <location>
        <begin position="1"/>
        <end position="20"/>
    </location>
</feature>
<name>A0ABY4N2V3_9MICO</name>
<feature type="compositionally biased region" description="Basic and acidic residues" evidence="7">
    <location>
        <begin position="26"/>
        <end position="36"/>
    </location>
</feature>
<keyword evidence="5" id="KW-0804">Transcription</keyword>
<dbReference type="InterPro" id="IPR016032">
    <property type="entry name" value="Sig_transdc_resp-reg_C-effctor"/>
</dbReference>
<feature type="domain" description="OmpR/PhoB-type" evidence="8">
    <location>
        <begin position="192"/>
        <end position="290"/>
    </location>
</feature>
<dbReference type="InterPro" id="IPR039420">
    <property type="entry name" value="WalR-like"/>
</dbReference>
<proteinExistence type="predicted"/>
<dbReference type="Pfam" id="PF00486">
    <property type="entry name" value="Trans_reg_C"/>
    <property type="match status" value="1"/>
</dbReference>
<dbReference type="PANTHER" id="PTHR48111">
    <property type="entry name" value="REGULATOR OF RPOS"/>
    <property type="match status" value="1"/>
</dbReference>
<dbReference type="PROSITE" id="PS51755">
    <property type="entry name" value="OMPR_PHOB"/>
    <property type="match status" value="1"/>
</dbReference>
<evidence type="ECO:0000256" key="1">
    <source>
        <dbReference type="ARBA" id="ARBA00022553"/>
    </source>
</evidence>
<keyword evidence="1" id="KW-0597">Phosphoprotein</keyword>
<reference evidence="9" key="1">
    <citation type="submission" date="2022-05" db="EMBL/GenBank/DDBJ databases">
        <title>Genomic analysis of Brachybacterium sp. CBA3104.</title>
        <authorList>
            <person name="Roh S.W."/>
            <person name="Kim Y.B."/>
            <person name="Kim Y."/>
        </authorList>
    </citation>
    <scope>NUCLEOTIDE SEQUENCE</scope>
    <source>
        <strain evidence="9">CBA3104</strain>
    </source>
</reference>
<evidence type="ECO:0000256" key="5">
    <source>
        <dbReference type="ARBA" id="ARBA00023163"/>
    </source>
</evidence>
<dbReference type="RefSeq" id="WP_249477495.1">
    <property type="nucleotide sequence ID" value="NZ_CP097218.1"/>
</dbReference>
<accession>A0ABY4N2V3</accession>
<keyword evidence="2" id="KW-0902">Two-component regulatory system</keyword>
<evidence type="ECO:0000256" key="6">
    <source>
        <dbReference type="PROSITE-ProRule" id="PRU01091"/>
    </source>
</evidence>
<evidence type="ECO:0000256" key="2">
    <source>
        <dbReference type="ARBA" id="ARBA00023012"/>
    </source>
</evidence>
<dbReference type="CDD" id="cd00383">
    <property type="entry name" value="trans_reg_C"/>
    <property type="match status" value="1"/>
</dbReference>
<keyword evidence="3" id="KW-0805">Transcription regulation</keyword>
<dbReference type="EMBL" id="CP097218">
    <property type="protein sequence ID" value="UQN28426.1"/>
    <property type="molecule type" value="Genomic_DNA"/>
</dbReference>
<feature type="region of interest" description="Disordered" evidence="7">
    <location>
        <begin position="106"/>
        <end position="176"/>
    </location>
</feature>
<dbReference type="InterPro" id="IPR001867">
    <property type="entry name" value="OmpR/PhoB-type_DNA-bd"/>
</dbReference>
<feature type="compositionally biased region" description="Low complexity" evidence="7">
    <location>
        <begin position="44"/>
        <end position="67"/>
    </location>
</feature>
<feature type="region of interest" description="Disordered" evidence="7">
    <location>
        <begin position="1"/>
        <end position="67"/>
    </location>
</feature>
<feature type="compositionally biased region" description="Low complexity" evidence="7">
    <location>
        <begin position="123"/>
        <end position="139"/>
    </location>
</feature>
<sequence>MSITLNSPVTQTRTPQSAAGQSPAARVERPAHDRGPRALRPQHAGRPAFRAPGAAGQSAGSSALAAAPESDQVTLTLTVTLPAGTPDVEAAQIADALRANARRLTAGRRASASVGVRSPRPFSPAGEAAETGTTSTAPTLRALPPRTQDGEAAQPERTRRTGVVSPNSPARRDAEAARQRLLRATAVSPNVAPAASTDCSLVIDLFGRRVRIDGEDVDLTYKEFELLAHLARGARRIIGRDELMESVWADASSETGERTVDVHVRRVRAKLGRYRRLISTVRGAGYRLDTGSDVAILD</sequence>
<keyword evidence="4 6" id="KW-0238">DNA-binding</keyword>
<gene>
    <name evidence="9" type="ORF">M4486_12330</name>
</gene>
<dbReference type="SMART" id="SM00862">
    <property type="entry name" value="Trans_reg_C"/>
    <property type="match status" value="1"/>
</dbReference>
<dbReference type="PANTHER" id="PTHR48111:SF1">
    <property type="entry name" value="TWO-COMPONENT RESPONSE REGULATOR ORR33"/>
    <property type="match status" value="1"/>
</dbReference>
<evidence type="ECO:0000259" key="8">
    <source>
        <dbReference type="PROSITE" id="PS51755"/>
    </source>
</evidence>
<protein>
    <submittedName>
        <fullName evidence="9">Winged helix-turn-helix domain-containing protein</fullName>
    </submittedName>
</protein>
<evidence type="ECO:0000313" key="10">
    <source>
        <dbReference type="Proteomes" id="UP001055868"/>
    </source>
</evidence>
<dbReference type="InterPro" id="IPR036388">
    <property type="entry name" value="WH-like_DNA-bd_sf"/>
</dbReference>